<dbReference type="Proteomes" id="UP000261885">
    <property type="component" value="Segment"/>
</dbReference>
<evidence type="ECO:0000313" key="2">
    <source>
        <dbReference type="Proteomes" id="UP000261885"/>
    </source>
</evidence>
<organism evidence="1 2">
    <name type="scientific">Klebsiella phage NJS3</name>
    <dbReference type="NCBI Taxonomy" id="2301689"/>
    <lineage>
        <taxon>Viruses</taxon>
        <taxon>Duplodnaviria</taxon>
        <taxon>Heunggongvirae</taxon>
        <taxon>Uroviricota</taxon>
        <taxon>Caudoviricetes</taxon>
        <taxon>Drexlerviridae</taxon>
        <taxon>Webervirus</taxon>
        <taxon>Webervirus TAH8</taxon>
    </lineage>
</organism>
<protein>
    <recommendedName>
        <fullName evidence="3">Lipoprotein</fullName>
    </recommendedName>
</protein>
<sequence>MKTLLVAIVAVITLSGCTSSPRPDGWCATSTHGICVAKWKNGVVVPAGEVDVRFAGLEKNGNEISGTVTTTGKEW</sequence>
<reference evidence="1 2" key="1">
    <citation type="submission" date="2018-07" db="EMBL/GenBank/DDBJ databases">
        <authorList>
            <person name="Quirk P.G."/>
            <person name="Krulwich T.A."/>
        </authorList>
    </citation>
    <scope>NUCLEOTIDE SEQUENCE [LARGE SCALE GENOMIC DNA]</scope>
</reference>
<dbReference type="Pfam" id="PF24052">
    <property type="entry name" value="Phage_lipoprotein"/>
    <property type="match status" value="1"/>
</dbReference>
<proteinExistence type="predicted"/>
<dbReference type="PROSITE" id="PS51257">
    <property type="entry name" value="PROKAR_LIPOPROTEIN"/>
    <property type="match status" value="1"/>
</dbReference>
<evidence type="ECO:0000313" key="1">
    <source>
        <dbReference type="EMBL" id="AXQ68108.1"/>
    </source>
</evidence>
<name>A0A385EBK0_9CAUD</name>
<accession>A0A385EBK0</accession>
<dbReference type="InterPro" id="IPR057115">
    <property type="entry name" value="Phage_lipoprotein"/>
</dbReference>
<dbReference type="EMBL" id="MH633486">
    <property type="protein sequence ID" value="AXQ68108.1"/>
    <property type="molecule type" value="Genomic_DNA"/>
</dbReference>
<evidence type="ECO:0008006" key="3">
    <source>
        <dbReference type="Google" id="ProtNLM"/>
    </source>
</evidence>
<gene>
    <name evidence="1" type="ORF">NJS3_055</name>
</gene>